<dbReference type="OrthoDB" id="8689569at2"/>
<dbReference type="AlphaFoldDB" id="A0A366H5T1"/>
<evidence type="ECO:0000313" key="3">
    <source>
        <dbReference type="Proteomes" id="UP000253628"/>
    </source>
</evidence>
<dbReference type="PROSITE" id="PS51257">
    <property type="entry name" value="PROKAR_LIPOPROTEIN"/>
    <property type="match status" value="1"/>
</dbReference>
<gene>
    <name evidence="2" type="ORF">DFR37_1094</name>
</gene>
<keyword evidence="1" id="KW-0732">Signal</keyword>
<dbReference type="RefSeq" id="WP_113934142.1">
    <property type="nucleotide sequence ID" value="NZ_JACCEU010000006.1"/>
</dbReference>
<proteinExistence type="predicted"/>
<evidence type="ECO:0008006" key="4">
    <source>
        <dbReference type="Google" id="ProtNLM"/>
    </source>
</evidence>
<feature type="signal peptide" evidence="1">
    <location>
        <begin position="1"/>
        <end position="19"/>
    </location>
</feature>
<dbReference type="EMBL" id="QNRQ01000009">
    <property type="protein sequence ID" value="RBP37441.1"/>
    <property type="molecule type" value="Genomic_DNA"/>
</dbReference>
<organism evidence="2 3">
    <name type="scientific">Eoetvoesiella caeni</name>
    <dbReference type="NCBI Taxonomy" id="645616"/>
    <lineage>
        <taxon>Bacteria</taxon>
        <taxon>Pseudomonadati</taxon>
        <taxon>Pseudomonadota</taxon>
        <taxon>Betaproteobacteria</taxon>
        <taxon>Burkholderiales</taxon>
        <taxon>Alcaligenaceae</taxon>
        <taxon>Eoetvoesiella</taxon>
    </lineage>
</organism>
<evidence type="ECO:0000256" key="1">
    <source>
        <dbReference type="SAM" id="SignalP"/>
    </source>
</evidence>
<name>A0A366H5T1_9BURK</name>
<reference evidence="2 3" key="1">
    <citation type="submission" date="2018-06" db="EMBL/GenBank/DDBJ databases">
        <title>Genomic Encyclopedia of Type Strains, Phase IV (KMG-IV): sequencing the most valuable type-strain genomes for metagenomic binning, comparative biology and taxonomic classification.</title>
        <authorList>
            <person name="Goeker M."/>
        </authorList>
    </citation>
    <scope>NUCLEOTIDE SEQUENCE [LARGE SCALE GENOMIC DNA]</scope>
    <source>
        <strain evidence="2 3">DSM 25520</strain>
    </source>
</reference>
<sequence>MKKFVVLFSLGLLAGCAASGGGGLGPAVLETPTYLRAERWVPKSFVQIQRGVFKHQAACHSNVKFAVDELHPSYARILLPLDPTPGQNSTDMNRSMVLGLQLIEGKAARGRLYSYYTPTDAQIQAAYDIVLNPGLCPGDPRPAEPAKEKE</sequence>
<dbReference type="Proteomes" id="UP000253628">
    <property type="component" value="Unassembled WGS sequence"/>
</dbReference>
<accession>A0A366H5T1</accession>
<feature type="chain" id="PRO_5016983556" description="Lipoprotein" evidence="1">
    <location>
        <begin position="20"/>
        <end position="150"/>
    </location>
</feature>
<keyword evidence="3" id="KW-1185">Reference proteome</keyword>
<evidence type="ECO:0000313" key="2">
    <source>
        <dbReference type="EMBL" id="RBP37441.1"/>
    </source>
</evidence>
<protein>
    <recommendedName>
        <fullName evidence="4">Lipoprotein</fullName>
    </recommendedName>
</protein>
<comment type="caution">
    <text evidence="2">The sequence shown here is derived from an EMBL/GenBank/DDBJ whole genome shotgun (WGS) entry which is preliminary data.</text>
</comment>